<feature type="domain" description="AMP-binding enzyme C-terminal" evidence="6">
    <location>
        <begin position="473"/>
        <end position="549"/>
    </location>
</feature>
<keyword evidence="2 7" id="KW-0436">Ligase</keyword>
<dbReference type="AlphaFoldDB" id="A0A839NFP5"/>
<dbReference type="EC" id="6.2.1.-" evidence="7"/>
<dbReference type="Gene3D" id="3.30.300.30">
    <property type="match status" value="1"/>
</dbReference>
<name>A0A839NFP5_9MICO</name>
<reference evidence="7 8" key="1">
    <citation type="submission" date="2020-08" db="EMBL/GenBank/DDBJ databases">
        <title>Sequencing the genomes of 1000 actinobacteria strains.</title>
        <authorList>
            <person name="Klenk H.-P."/>
        </authorList>
    </citation>
    <scope>NUCLEOTIDE SEQUENCE [LARGE SCALE GENOMIC DNA]</scope>
    <source>
        <strain evidence="7 8">DSM 105369</strain>
    </source>
</reference>
<feature type="domain" description="AMP-dependent synthetase/ligase" evidence="5">
    <location>
        <begin position="50"/>
        <end position="372"/>
    </location>
</feature>
<evidence type="ECO:0000259" key="6">
    <source>
        <dbReference type="Pfam" id="PF13193"/>
    </source>
</evidence>
<evidence type="ECO:0000256" key="4">
    <source>
        <dbReference type="ARBA" id="ARBA00022840"/>
    </source>
</evidence>
<proteinExistence type="inferred from homology"/>
<sequence>MSPQTRQRVGLLDLGKGALGILPDLPLLAREAPGLLFRKPTAKNSLGLVFQHAAARHPERPFLKGEGADGEVRTVSYGEANATVNRYAHVLESLGVQRGDVVGVMAHNGIDNLLVQLAVVKLGAIAGLLNYNQRADVLAHSLGVLTARLVVVEDSCTEDFASAGDASRAQHVMTFSELQEAAADAPDDDPGACAETVAHEKAFYIFTSGTTGMPKASVMSHFRWLKSYSGLGALGVRLKSTDTMYCPLPLYHNNAVTVALSSVLVSGASMALPAKFTASRFWDDCIRYDATAFVYIGELCRYLLSQPGKPVDTQHQVRVIVGNGLRPDIWAQFQQRFGIARIAEFYGASECNIAFINAYNVDQTAGTCPLPYSVVAYDTETGAATRDDKGRLRKVKKGEVGLLLAKVTERAPFDGYTDEGASEAKLLRDGFKDGDVWFNTGDLVRNQGLTHVAFVDRLGDTFRWKGENVATTEVEGALDGLPGVEESIVYGVGVPGTDGKAGMAAVVLAEGGSVDGVRWGKELASSLPSYALPLFIRITDSLEHTSTFKSRKVELRNQGFEKPGDDEVFVLTDSERGYVPVYDGYVDEVAAGRIPSL</sequence>
<evidence type="ECO:0000259" key="5">
    <source>
        <dbReference type="Pfam" id="PF00501"/>
    </source>
</evidence>
<evidence type="ECO:0000313" key="8">
    <source>
        <dbReference type="Proteomes" id="UP000559182"/>
    </source>
</evidence>
<comment type="similarity">
    <text evidence="1">Belongs to the ATP-dependent AMP-binding enzyme family.</text>
</comment>
<dbReference type="RefSeq" id="WP_183321642.1">
    <property type="nucleotide sequence ID" value="NZ_JACHVQ010000002.1"/>
</dbReference>
<dbReference type="Gene3D" id="3.40.50.12780">
    <property type="entry name" value="N-terminal domain of ligase-like"/>
    <property type="match status" value="1"/>
</dbReference>
<dbReference type="EMBL" id="JACHVQ010000002">
    <property type="protein sequence ID" value="MBB2893312.1"/>
    <property type="molecule type" value="Genomic_DNA"/>
</dbReference>
<keyword evidence="3" id="KW-0547">Nucleotide-binding</keyword>
<dbReference type="SUPFAM" id="SSF56801">
    <property type="entry name" value="Acetyl-CoA synthetase-like"/>
    <property type="match status" value="1"/>
</dbReference>
<protein>
    <submittedName>
        <fullName evidence="7">Fatty-acyl-CoA synthase</fullName>
        <ecNumber evidence="7">6.2.1.-</ecNumber>
    </submittedName>
</protein>
<dbReference type="Pfam" id="PF00501">
    <property type="entry name" value="AMP-binding"/>
    <property type="match status" value="1"/>
</dbReference>
<dbReference type="InterPro" id="IPR020845">
    <property type="entry name" value="AMP-binding_CS"/>
</dbReference>
<dbReference type="InterPro" id="IPR000873">
    <property type="entry name" value="AMP-dep_synth/lig_dom"/>
</dbReference>
<keyword evidence="4" id="KW-0067">ATP-binding</keyword>
<dbReference type="GO" id="GO:0005524">
    <property type="term" value="F:ATP binding"/>
    <property type="evidence" value="ECO:0007669"/>
    <property type="project" value="UniProtKB-KW"/>
</dbReference>
<dbReference type="GO" id="GO:0004467">
    <property type="term" value="F:long-chain fatty acid-CoA ligase activity"/>
    <property type="evidence" value="ECO:0007669"/>
    <property type="project" value="TreeGrafter"/>
</dbReference>
<dbReference type="FunFam" id="3.30.300.30:FF:000002">
    <property type="entry name" value="Long-chain fatty acid transport protein 1"/>
    <property type="match status" value="1"/>
</dbReference>
<evidence type="ECO:0000256" key="1">
    <source>
        <dbReference type="ARBA" id="ARBA00006432"/>
    </source>
</evidence>
<dbReference type="InterPro" id="IPR042099">
    <property type="entry name" value="ANL_N_sf"/>
</dbReference>
<organism evidence="7 8">
    <name type="scientific">Flexivirga oryzae</name>
    <dbReference type="NCBI Taxonomy" id="1794944"/>
    <lineage>
        <taxon>Bacteria</taxon>
        <taxon>Bacillati</taxon>
        <taxon>Actinomycetota</taxon>
        <taxon>Actinomycetes</taxon>
        <taxon>Micrococcales</taxon>
        <taxon>Dermacoccaceae</taxon>
        <taxon>Flexivirga</taxon>
    </lineage>
</organism>
<evidence type="ECO:0000256" key="3">
    <source>
        <dbReference type="ARBA" id="ARBA00022741"/>
    </source>
</evidence>
<dbReference type="PANTHER" id="PTHR43107:SF15">
    <property type="entry name" value="FATTY ACID TRANSPORT PROTEIN 3, ISOFORM A"/>
    <property type="match status" value="1"/>
</dbReference>
<gene>
    <name evidence="7" type="ORF">FHU39_003330</name>
</gene>
<keyword evidence="8" id="KW-1185">Reference proteome</keyword>
<comment type="caution">
    <text evidence="7">The sequence shown here is derived from an EMBL/GenBank/DDBJ whole genome shotgun (WGS) entry which is preliminary data.</text>
</comment>
<evidence type="ECO:0000313" key="7">
    <source>
        <dbReference type="EMBL" id="MBB2893312.1"/>
    </source>
</evidence>
<dbReference type="GO" id="GO:0044539">
    <property type="term" value="P:long-chain fatty acid import into cell"/>
    <property type="evidence" value="ECO:0007669"/>
    <property type="project" value="TreeGrafter"/>
</dbReference>
<dbReference type="Proteomes" id="UP000559182">
    <property type="component" value="Unassembled WGS sequence"/>
</dbReference>
<dbReference type="InterPro" id="IPR045851">
    <property type="entry name" value="AMP-bd_C_sf"/>
</dbReference>
<dbReference type="PROSITE" id="PS00455">
    <property type="entry name" value="AMP_BINDING"/>
    <property type="match status" value="1"/>
</dbReference>
<dbReference type="PANTHER" id="PTHR43107">
    <property type="entry name" value="LONG-CHAIN FATTY ACID TRANSPORT PROTEIN"/>
    <property type="match status" value="1"/>
</dbReference>
<dbReference type="GO" id="GO:0005324">
    <property type="term" value="F:long-chain fatty acid transmembrane transporter activity"/>
    <property type="evidence" value="ECO:0007669"/>
    <property type="project" value="TreeGrafter"/>
</dbReference>
<dbReference type="InterPro" id="IPR025110">
    <property type="entry name" value="AMP-bd_C"/>
</dbReference>
<dbReference type="Pfam" id="PF13193">
    <property type="entry name" value="AMP-binding_C"/>
    <property type="match status" value="1"/>
</dbReference>
<dbReference type="NCBIfam" id="NF006134">
    <property type="entry name" value="PRK08279.1"/>
    <property type="match status" value="1"/>
</dbReference>
<evidence type="ECO:0000256" key="2">
    <source>
        <dbReference type="ARBA" id="ARBA00022598"/>
    </source>
</evidence>
<dbReference type="GO" id="GO:0005886">
    <property type="term" value="C:plasma membrane"/>
    <property type="evidence" value="ECO:0007669"/>
    <property type="project" value="TreeGrafter"/>
</dbReference>
<accession>A0A839NFP5</accession>